<feature type="region of interest" description="Disordered" evidence="1">
    <location>
        <begin position="1"/>
        <end position="25"/>
    </location>
</feature>
<dbReference type="SUPFAM" id="SSF55729">
    <property type="entry name" value="Acyl-CoA N-acyltransferases (Nat)"/>
    <property type="match status" value="1"/>
</dbReference>
<evidence type="ECO:0000259" key="2">
    <source>
        <dbReference type="PROSITE" id="PS51186"/>
    </source>
</evidence>
<dbReference type="EMBL" id="PYGA01000008">
    <property type="protein sequence ID" value="PSK97324.1"/>
    <property type="molecule type" value="Genomic_DNA"/>
</dbReference>
<feature type="domain" description="N-acetyltransferase" evidence="2">
    <location>
        <begin position="21"/>
        <end position="216"/>
    </location>
</feature>
<evidence type="ECO:0000313" key="4">
    <source>
        <dbReference type="Proteomes" id="UP000240542"/>
    </source>
</evidence>
<dbReference type="GO" id="GO:0016747">
    <property type="term" value="F:acyltransferase activity, transferring groups other than amino-acyl groups"/>
    <property type="evidence" value="ECO:0007669"/>
    <property type="project" value="InterPro"/>
</dbReference>
<reference evidence="3 4" key="1">
    <citation type="submission" date="2018-03" db="EMBL/GenBank/DDBJ databases">
        <title>Genomic Encyclopedia of Archaeal and Bacterial Type Strains, Phase II (KMG-II): from individual species to whole genera.</title>
        <authorList>
            <person name="Goeker M."/>
        </authorList>
    </citation>
    <scope>NUCLEOTIDE SEQUENCE [LARGE SCALE GENOMIC DNA]</scope>
    <source>
        <strain evidence="3 4">DSM 45312</strain>
    </source>
</reference>
<evidence type="ECO:0000313" key="3">
    <source>
        <dbReference type="EMBL" id="PSK97324.1"/>
    </source>
</evidence>
<protein>
    <submittedName>
        <fullName evidence="3">Acetyltransferase (GNAT) family protein</fullName>
    </submittedName>
</protein>
<dbReference type="RefSeq" id="WP_106583228.1">
    <property type="nucleotide sequence ID" value="NZ_PYGA01000008.1"/>
</dbReference>
<keyword evidence="3" id="KW-0808">Transferase</keyword>
<organism evidence="3 4">
    <name type="scientific">Murinocardiopsis flavida</name>
    <dbReference type="NCBI Taxonomy" id="645275"/>
    <lineage>
        <taxon>Bacteria</taxon>
        <taxon>Bacillati</taxon>
        <taxon>Actinomycetota</taxon>
        <taxon>Actinomycetes</taxon>
        <taxon>Streptosporangiales</taxon>
        <taxon>Nocardiopsidaceae</taxon>
        <taxon>Murinocardiopsis</taxon>
    </lineage>
</organism>
<dbReference type="Pfam" id="PF00583">
    <property type="entry name" value="Acetyltransf_1"/>
    <property type="match status" value="1"/>
</dbReference>
<dbReference type="InterPro" id="IPR052523">
    <property type="entry name" value="Trichothecene_AcTrans"/>
</dbReference>
<evidence type="ECO:0000256" key="1">
    <source>
        <dbReference type="SAM" id="MobiDB-lite"/>
    </source>
</evidence>
<dbReference type="AlphaFoldDB" id="A0A2P8DJF0"/>
<dbReference type="InterPro" id="IPR016181">
    <property type="entry name" value="Acyl_CoA_acyltransferase"/>
</dbReference>
<comment type="caution">
    <text evidence="3">The sequence shown here is derived from an EMBL/GenBank/DDBJ whole genome shotgun (WGS) entry which is preliminary data.</text>
</comment>
<name>A0A2P8DJF0_9ACTN</name>
<gene>
    <name evidence="3" type="ORF">CLV63_10842</name>
</gene>
<proteinExistence type="predicted"/>
<dbReference type="CDD" id="cd04301">
    <property type="entry name" value="NAT_SF"/>
    <property type="match status" value="1"/>
</dbReference>
<dbReference type="InterPro" id="IPR000182">
    <property type="entry name" value="GNAT_dom"/>
</dbReference>
<dbReference type="PROSITE" id="PS51186">
    <property type="entry name" value="GNAT"/>
    <property type="match status" value="1"/>
</dbReference>
<accession>A0A2P8DJF0</accession>
<dbReference type="Proteomes" id="UP000240542">
    <property type="component" value="Unassembled WGS sequence"/>
</dbReference>
<dbReference type="OrthoDB" id="7057833at2"/>
<dbReference type="Gene3D" id="3.40.630.30">
    <property type="match status" value="1"/>
</dbReference>
<dbReference type="PANTHER" id="PTHR42791:SF1">
    <property type="entry name" value="N-ACETYLTRANSFERASE DOMAIN-CONTAINING PROTEIN"/>
    <property type="match status" value="1"/>
</dbReference>
<dbReference type="PANTHER" id="PTHR42791">
    <property type="entry name" value="GNAT FAMILY ACETYLTRANSFERASE"/>
    <property type="match status" value="1"/>
</dbReference>
<keyword evidence="4" id="KW-1185">Reference proteome</keyword>
<sequence length="220" mass="23867">MGKDDSAQARGASGGRGTDPAPVRAADRADIPRAARALGLAFADDPVFAWLFPDSAIRPEKARRFFCMQLAFDARGLRGVDVAEHEGVVRAAALWVPPGMKNNGPWHALRVLPHVVELFGTRFPVIARGMGPMERAAPKEPHWYLADIGTDPKERGTGLGGALLRHGLRRADSDAMPCYLEASRPENIPLYEHFGFAVVNETTFPEGPTIHGMRREPAAG</sequence>